<feature type="binding site" evidence="12">
    <location>
        <begin position="243"/>
        <end position="244"/>
    </location>
    <ligand>
        <name>ATP</name>
        <dbReference type="ChEBI" id="CHEBI:30616"/>
    </ligand>
</feature>
<dbReference type="Pfam" id="PF00294">
    <property type="entry name" value="PfkB"/>
    <property type="match status" value="1"/>
</dbReference>
<keyword evidence="8 12" id="KW-0067">ATP-binding</keyword>
<dbReference type="SUPFAM" id="SSF53613">
    <property type="entry name" value="Ribokinase-like"/>
    <property type="match status" value="1"/>
</dbReference>
<comment type="similarity">
    <text evidence="12">Belongs to the carbohydrate kinase PfkB family. Ribokinase subfamily.</text>
</comment>
<keyword evidence="15" id="KW-1185">Reference proteome</keyword>
<keyword evidence="7 12" id="KW-0418">Kinase</keyword>
<dbReference type="GO" id="GO:0005829">
    <property type="term" value="C:cytosol"/>
    <property type="evidence" value="ECO:0007669"/>
    <property type="project" value="TreeGrafter"/>
</dbReference>
<dbReference type="PROSITE" id="PS00584">
    <property type="entry name" value="PFKB_KINASES_2"/>
    <property type="match status" value="1"/>
</dbReference>
<feature type="binding site" evidence="12">
    <location>
        <position position="268"/>
    </location>
    <ligand>
        <name>ATP</name>
        <dbReference type="ChEBI" id="CHEBI:30616"/>
    </ligand>
</feature>
<evidence type="ECO:0000256" key="5">
    <source>
        <dbReference type="ARBA" id="ARBA00022723"/>
    </source>
</evidence>
<dbReference type="InterPro" id="IPR002139">
    <property type="entry name" value="Ribo/fructo_kinase"/>
</dbReference>
<dbReference type="InterPro" id="IPR011611">
    <property type="entry name" value="PfkB_dom"/>
</dbReference>
<proteinExistence type="inferred from homology"/>
<gene>
    <name evidence="12 14" type="primary">rbsK</name>
    <name evidence="14" type="ORF">GI584_20340</name>
</gene>
<dbReference type="PANTHER" id="PTHR10584">
    <property type="entry name" value="SUGAR KINASE"/>
    <property type="match status" value="1"/>
</dbReference>
<comment type="subunit">
    <text evidence="12">Homodimer.</text>
</comment>
<evidence type="ECO:0000256" key="1">
    <source>
        <dbReference type="ARBA" id="ARBA00005380"/>
    </source>
</evidence>
<evidence type="ECO:0000259" key="13">
    <source>
        <dbReference type="Pfam" id="PF00294"/>
    </source>
</evidence>
<evidence type="ECO:0000256" key="9">
    <source>
        <dbReference type="ARBA" id="ARBA00022842"/>
    </source>
</evidence>
<dbReference type="CDD" id="cd01174">
    <property type="entry name" value="ribokinase"/>
    <property type="match status" value="1"/>
</dbReference>
<dbReference type="UniPathway" id="UPA00916">
    <property type="reaction ID" value="UER00889"/>
</dbReference>
<comment type="catalytic activity">
    <reaction evidence="12">
        <text>D-ribose + ATP = D-ribose 5-phosphate + ADP + H(+)</text>
        <dbReference type="Rhea" id="RHEA:13697"/>
        <dbReference type="ChEBI" id="CHEBI:15378"/>
        <dbReference type="ChEBI" id="CHEBI:30616"/>
        <dbReference type="ChEBI" id="CHEBI:47013"/>
        <dbReference type="ChEBI" id="CHEBI:78346"/>
        <dbReference type="ChEBI" id="CHEBI:456216"/>
        <dbReference type="EC" id="2.7.1.15"/>
    </reaction>
</comment>
<comment type="caution">
    <text evidence="12">Lacks conserved residue(s) required for the propagation of feature annotation.</text>
</comment>
<evidence type="ECO:0000256" key="4">
    <source>
        <dbReference type="ARBA" id="ARBA00022679"/>
    </source>
</evidence>
<comment type="function">
    <text evidence="12">Catalyzes the phosphorylation of ribose at O-5 in a reaction requiring ATP and magnesium. The resulting D-ribose-5-phosphate can then be used either for sythesis of nucleotides, histidine, and tryptophan, or as a component of the pentose phosphate pathway.</text>
</comment>
<organism evidence="14 15">
    <name type="scientific">Gracilibacillus salitolerans</name>
    <dbReference type="NCBI Taxonomy" id="2663022"/>
    <lineage>
        <taxon>Bacteria</taxon>
        <taxon>Bacillati</taxon>
        <taxon>Bacillota</taxon>
        <taxon>Bacilli</taxon>
        <taxon>Bacillales</taxon>
        <taxon>Bacillaceae</taxon>
        <taxon>Gracilibacillus</taxon>
    </lineage>
</organism>
<feature type="binding site" evidence="12">
    <location>
        <position position="142"/>
    </location>
    <ligand>
        <name>substrate</name>
    </ligand>
</feature>
<evidence type="ECO:0000256" key="6">
    <source>
        <dbReference type="ARBA" id="ARBA00022741"/>
    </source>
</evidence>
<evidence type="ECO:0000256" key="10">
    <source>
        <dbReference type="ARBA" id="ARBA00022958"/>
    </source>
</evidence>
<dbReference type="GO" id="GO:0005524">
    <property type="term" value="F:ATP binding"/>
    <property type="evidence" value="ECO:0007669"/>
    <property type="project" value="UniProtKB-UniRule"/>
</dbReference>
<feature type="binding site" evidence="12">
    <location>
        <position position="244"/>
    </location>
    <ligand>
        <name>substrate</name>
    </ligand>
</feature>
<dbReference type="GO" id="GO:0004747">
    <property type="term" value="F:ribokinase activity"/>
    <property type="evidence" value="ECO:0007669"/>
    <property type="project" value="UniProtKB-UniRule"/>
</dbReference>
<comment type="similarity">
    <text evidence="1">Belongs to the carbohydrate kinase pfkB family.</text>
</comment>
<comment type="subcellular location">
    <subcellularLocation>
        <location evidence="12">Cytoplasm</location>
    </subcellularLocation>
</comment>
<keyword evidence="4 12" id="KW-0808">Transferase</keyword>
<feature type="binding site" evidence="12">
    <location>
        <position position="274"/>
    </location>
    <ligand>
        <name>K(+)</name>
        <dbReference type="ChEBI" id="CHEBI:29103"/>
    </ligand>
</feature>
<dbReference type="RefSeq" id="WP_153792420.1">
    <property type="nucleotide sequence ID" value="NZ_CP045915.1"/>
</dbReference>
<dbReference type="KEGG" id="grc:GI584_20340"/>
<comment type="cofactor">
    <cofactor evidence="12">
        <name>Mg(2+)</name>
        <dbReference type="ChEBI" id="CHEBI:18420"/>
    </cofactor>
    <text evidence="12">Requires a divalent cation, most likely magnesium in vivo, as an electrophilic catalyst to aid phosphoryl group transfer. It is the chelate of the metal and the nucleotide that is the actual substrate.</text>
</comment>
<feature type="binding site" evidence="12">
    <location>
        <begin position="212"/>
        <end position="217"/>
    </location>
    <ligand>
        <name>ATP</name>
        <dbReference type="ChEBI" id="CHEBI:30616"/>
    </ligand>
</feature>
<dbReference type="InterPro" id="IPR002173">
    <property type="entry name" value="Carboh/pur_kinase_PfkB_CS"/>
</dbReference>
<feature type="binding site" evidence="12">
    <location>
        <position position="186"/>
    </location>
    <ligand>
        <name>ATP</name>
        <dbReference type="ChEBI" id="CHEBI:30616"/>
    </ligand>
</feature>
<name>A0A5Q2TN75_9BACI</name>
<dbReference type="Gene3D" id="3.40.1190.20">
    <property type="match status" value="1"/>
</dbReference>
<evidence type="ECO:0000256" key="11">
    <source>
        <dbReference type="ARBA" id="ARBA00023277"/>
    </source>
</evidence>
<dbReference type="PANTHER" id="PTHR10584:SF166">
    <property type="entry name" value="RIBOKINASE"/>
    <property type="match status" value="1"/>
</dbReference>
<dbReference type="AlphaFoldDB" id="A0A5Q2TN75"/>
<feature type="binding site" evidence="12">
    <location>
        <begin position="14"/>
        <end position="16"/>
    </location>
    <ligand>
        <name>substrate</name>
    </ligand>
</feature>
<dbReference type="InterPro" id="IPR029056">
    <property type="entry name" value="Ribokinase-like"/>
</dbReference>
<dbReference type="GO" id="GO:0019303">
    <property type="term" value="P:D-ribose catabolic process"/>
    <property type="evidence" value="ECO:0007669"/>
    <property type="project" value="UniProtKB-UniRule"/>
</dbReference>
<dbReference type="Proteomes" id="UP000339690">
    <property type="component" value="Chromosome"/>
</dbReference>
<keyword evidence="6 12" id="KW-0547">Nucleotide-binding</keyword>
<dbReference type="PRINTS" id="PR00990">
    <property type="entry name" value="RIBOKINASE"/>
</dbReference>
<sequence>MKRIPIVTVIGSINMDLFGSTTRSPKVGETILGDRFHKEPGGKGTNQAVAASRLGAHVQMIGRVGDDDFGKQLLNNLVKENVDTEGVSKVPNQESGVAMITLTNHDNSIVVIPGANNFVTPEYVQDHEDLIKRSDIVLVQLEIPMDTIEHTATLCHKHHIPLVLNPAPANKLQQGLLEKTTFITPNEIEREQIFPGNEREVLNKWKNKLIITKGKRGVLFMDKDHFQEIPVYHVKAVDTTGAGDTFNGAFVYYWVKHQDLYTACKMVNVASALAVQQIGAQTGMPTDQEVAHFLSTNPS</sequence>
<dbReference type="GO" id="GO:0046872">
    <property type="term" value="F:metal ion binding"/>
    <property type="evidence" value="ECO:0007669"/>
    <property type="project" value="UniProtKB-KW"/>
</dbReference>
<dbReference type="NCBIfam" id="TIGR02152">
    <property type="entry name" value="D_ribokin_bact"/>
    <property type="match status" value="1"/>
</dbReference>
<comment type="pathway">
    <text evidence="12">Carbohydrate metabolism; D-ribose degradation; D-ribose 5-phosphate from beta-D-ribopyranose: step 2/2.</text>
</comment>
<evidence type="ECO:0000256" key="3">
    <source>
        <dbReference type="ARBA" id="ARBA00016943"/>
    </source>
</evidence>
<accession>A0A5Q2TN75</accession>
<evidence type="ECO:0000256" key="8">
    <source>
        <dbReference type="ARBA" id="ARBA00022840"/>
    </source>
</evidence>
<keyword evidence="10 12" id="KW-0630">Potassium</keyword>
<keyword evidence="5 12" id="KW-0479">Metal-binding</keyword>
<feature type="binding site" evidence="12">
    <location>
        <begin position="42"/>
        <end position="46"/>
    </location>
    <ligand>
        <name>substrate</name>
    </ligand>
</feature>
<protein>
    <recommendedName>
        <fullName evidence="3 12">Ribokinase</fullName>
        <shortName evidence="12">RK</shortName>
        <ecNumber evidence="2 12">2.7.1.15</ecNumber>
    </recommendedName>
</protein>
<evidence type="ECO:0000313" key="15">
    <source>
        <dbReference type="Proteomes" id="UP000339690"/>
    </source>
</evidence>
<keyword evidence="9 12" id="KW-0460">Magnesium</keyword>
<reference evidence="14 15" key="1">
    <citation type="submission" date="2019-11" db="EMBL/GenBank/DDBJ databases">
        <title>Gracilibacillus salitolerans sp. nov., a moderate halophile isolated from a saline soil in northwest China.</title>
        <authorList>
            <person name="Gan L."/>
        </authorList>
    </citation>
    <scope>NUCLEOTIDE SEQUENCE [LARGE SCALE GENOMIC DNA]</scope>
    <source>
        <strain evidence="14 15">SCU50</strain>
    </source>
</reference>
<dbReference type="EC" id="2.7.1.15" evidence="2 12"/>
<feature type="binding site" evidence="12">
    <location>
        <position position="238"/>
    </location>
    <ligand>
        <name>K(+)</name>
        <dbReference type="ChEBI" id="CHEBI:29103"/>
    </ligand>
</feature>
<feature type="active site" description="Proton acceptor" evidence="12">
    <location>
        <position position="244"/>
    </location>
</feature>
<feature type="domain" description="Carbohydrate kinase PfkB" evidence="13">
    <location>
        <begin position="7"/>
        <end position="286"/>
    </location>
</feature>
<feature type="binding site" evidence="12">
    <location>
        <position position="279"/>
    </location>
    <ligand>
        <name>K(+)</name>
        <dbReference type="ChEBI" id="CHEBI:29103"/>
    </ligand>
</feature>
<keyword evidence="11 12" id="KW-0119">Carbohydrate metabolism</keyword>
<dbReference type="HAMAP" id="MF_01987">
    <property type="entry name" value="Ribokinase"/>
    <property type="match status" value="1"/>
</dbReference>
<dbReference type="InterPro" id="IPR011877">
    <property type="entry name" value="Ribokinase"/>
</dbReference>
<evidence type="ECO:0000256" key="12">
    <source>
        <dbReference type="HAMAP-Rule" id="MF_01987"/>
    </source>
</evidence>
<feature type="binding site" evidence="12">
    <location>
        <position position="277"/>
    </location>
    <ligand>
        <name>K(+)</name>
        <dbReference type="ChEBI" id="CHEBI:29103"/>
    </ligand>
</feature>
<feature type="binding site" evidence="12">
    <location>
        <position position="240"/>
    </location>
    <ligand>
        <name>K(+)</name>
        <dbReference type="ChEBI" id="CHEBI:29103"/>
    </ligand>
</feature>
<comment type="activity regulation">
    <text evidence="12">Activated by a monovalent cation that binds near, but not in, the active site. The most likely occupant of the site in vivo is potassium. Ion binding induces a conformational change that may alter substrate affinity.</text>
</comment>
<keyword evidence="12" id="KW-0963">Cytoplasm</keyword>
<dbReference type="EMBL" id="CP045915">
    <property type="protein sequence ID" value="QGH36246.1"/>
    <property type="molecule type" value="Genomic_DNA"/>
</dbReference>
<evidence type="ECO:0000256" key="2">
    <source>
        <dbReference type="ARBA" id="ARBA00012035"/>
    </source>
</evidence>
<evidence type="ECO:0000256" key="7">
    <source>
        <dbReference type="ARBA" id="ARBA00022777"/>
    </source>
</evidence>
<evidence type="ECO:0000313" key="14">
    <source>
        <dbReference type="EMBL" id="QGH36246.1"/>
    </source>
</evidence>